<feature type="region of interest" description="Disordered" evidence="1">
    <location>
        <begin position="40"/>
        <end position="73"/>
    </location>
</feature>
<evidence type="ECO:0000256" key="1">
    <source>
        <dbReference type="SAM" id="MobiDB-lite"/>
    </source>
</evidence>
<reference evidence="2 3" key="1">
    <citation type="submission" date="2018-12" db="EMBL/GenBank/DDBJ databases">
        <authorList>
            <person name="Tiukova I."/>
            <person name="Dainat J."/>
        </authorList>
    </citation>
    <scope>NUCLEOTIDE SEQUENCE [LARGE SCALE GENOMIC DNA]</scope>
</reference>
<dbReference type="SUPFAM" id="SSF50978">
    <property type="entry name" value="WD40 repeat-like"/>
    <property type="match status" value="1"/>
</dbReference>
<dbReference type="EMBL" id="CAACVR010000003">
    <property type="protein sequence ID" value="VEU20303.1"/>
    <property type="molecule type" value="Genomic_DNA"/>
</dbReference>
<dbReference type="STRING" id="13370.A0A448YHJ8"/>
<dbReference type="InParanoid" id="A0A448YHJ8"/>
<evidence type="ECO:0000313" key="2">
    <source>
        <dbReference type="EMBL" id="VEU20303.1"/>
    </source>
</evidence>
<sequence>MQDIGGVSEDQARFQSDRYHAPFVSENGFLYLINDNEGDVDDAEDEGDLTGMGSTQQGSSTHSTGHAILSGPNPENSLFIDGMDLDEVSYRQLTGGDVLGLRQPTVTIPEFALDSDFFDFLYTVCENEEASLADRRNRTNFVETGQTKSTAYDAVESTTTTTSSSSSSSSSPGYFNESQYDSLSIREDILHIVENYRQRRQIIDDRRYCDNYAVDQSLIDKYGGQTEDDYMDRQGLIWKHGGQRSKVFTNRQNTFGSYTHMYRSIGAANKEVDYRLRPLKSTIFEFDKFYTLPKLKLVHFQLRNLMTSFNHREIYYASVQPDGGDYTGLMKLNTADGSLEVASTESGYLDDDDFKISMLTSSKDNYVAAGSFDGSMMVYFPHSGETQRYQISQETNRIINYVLASENPQFLTDLVIASNDKWISIFDLVKGKKTNKVKFDHPVNCIAENPNSCNELLLVGDSRESLIVDKRQSNNVPVYSFAHHHDYSFACDWNSNHLLATGNQDSTVRIYDDRSLSTPLSTVCGFYNGAVRNLKFSKGPKKFLSFAESIDNVYLIDLAKCQSSPKISLDSMALDPAYQLIDFFGKIGGLDFNAIDDGFGEELTIGISDKSVGGIMRYKLDEYSEASGAPAMDWI</sequence>
<dbReference type="Pfam" id="PF00400">
    <property type="entry name" value="WD40"/>
    <property type="match status" value="1"/>
</dbReference>
<gene>
    <name evidence="2" type="ORF">BRENAR_LOCUS1038</name>
</gene>
<feature type="region of interest" description="Disordered" evidence="1">
    <location>
        <begin position="152"/>
        <end position="174"/>
    </location>
</feature>
<dbReference type="Gene3D" id="2.130.10.10">
    <property type="entry name" value="YVTN repeat-like/Quinoprotein amine dehydrogenase"/>
    <property type="match status" value="1"/>
</dbReference>
<evidence type="ECO:0000313" key="3">
    <source>
        <dbReference type="Proteomes" id="UP000290900"/>
    </source>
</evidence>
<dbReference type="InterPro" id="IPR001680">
    <property type="entry name" value="WD40_rpt"/>
</dbReference>
<feature type="compositionally biased region" description="Low complexity" evidence="1">
    <location>
        <begin position="157"/>
        <end position="171"/>
    </location>
</feature>
<keyword evidence="3" id="KW-1185">Reference proteome</keyword>
<organism evidence="2 3">
    <name type="scientific">Brettanomyces naardenensis</name>
    <name type="common">Yeast</name>
    <dbReference type="NCBI Taxonomy" id="13370"/>
    <lineage>
        <taxon>Eukaryota</taxon>
        <taxon>Fungi</taxon>
        <taxon>Dikarya</taxon>
        <taxon>Ascomycota</taxon>
        <taxon>Saccharomycotina</taxon>
        <taxon>Pichiomycetes</taxon>
        <taxon>Pichiales</taxon>
        <taxon>Pichiaceae</taxon>
        <taxon>Brettanomyces</taxon>
    </lineage>
</organism>
<dbReference type="PANTHER" id="PTHR43991">
    <property type="entry name" value="WD REPEAT PROTEIN (AFU_ORTHOLOGUE AFUA_8G05640)-RELATED"/>
    <property type="match status" value="1"/>
</dbReference>
<dbReference type="InterPro" id="IPR036322">
    <property type="entry name" value="WD40_repeat_dom_sf"/>
</dbReference>
<proteinExistence type="predicted"/>
<dbReference type="PANTHER" id="PTHR43991:SF12">
    <property type="entry name" value="WD REPEAT PROTEIN (AFU_ORTHOLOGUE AFUA_8G05640)"/>
    <property type="match status" value="1"/>
</dbReference>
<dbReference type="OrthoDB" id="20669at2759"/>
<dbReference type="Proteomes" id="UP000290900">
    <property type="component" value="Unassembled WGS sequence"/>
</dbReference>
<feature type="compositionally biased region" description="Low complexity" evidence="1">
    <location>
        <begin position="51"/>
        <end position="66"/>
    </location>
</feature>
<dbReference type="AlphaFoldDB" id="A0A448YHJ8"/>
<dbReference type="InterPro" id="IPR015943">
    <property type="entry name" value="WD40/YVTN_repeat-like_dom_sf"/>
</dbReference>
<name>A0A448YHJ8_BRENA</name>
<dbReference type="SMART" id="SM00320">
    <property type="entry name" value="WD40"/>
    <property type="match status" value="2"/>
</dbReference>
<accession>A0A448YHJ8</accession>
<protein>
    <submittedName>
        <fullName evidence="2">DEKNAAC101127</fullName>
    </submittedName>
</protein>